<evidence type="ECO:0000313" key="11">
    <source>
        <dbReference type="EMBL" id="ALI56313.1"/>
    </source>
</evidence>
<keyword evidence="6 10" id="KW-0418">Kinase</keyword>
<organism evidence="11 12">
    <name type="scientific">Celeribacter marinus</name>
    <dbReference type="NCBI Taxonomy" id="1397108"/>
    <lineage>
        <taxon>Bacteria</taxon>
        <taxon>Pseudomonadati</taxon>
        <taxon>Pseudomonadota</taxon>
        <taxon>Alphaproteobacteria</taxon>
        <taxon>Rhodobacterales</taxon>
        <taxon>Roseobacteraceae</taxon>
        <taxon>Celeribacter</taxon>
    </lineage>
</organism>
<evidence type="ECO:0000256" key="5">
    <source>
        <dbReference type="ARBA" id="ARBA00022741"/>
    </source>
</evidence>
<dbReference type="KEGG" id="cmar:IMCC12053_2366"/>
<sequence length="175" mass="18823">MKTLDIIIVAGVSGCGKSTVAKALADTAGYPFLEGDEYHPADNVAAMAAGTPLTDEMRWPWLTRLASSAVDMAQESGGAVISCSALKRAYRDLLRTQTGGCRFVLLTGERDLIYARMAARADHYMPPTLLDSQFAVLEAPNADEIDLIELSVEGSSAQVIKQAHIELNFDLHPKA</sequence>
<name>A0A0P0AD00_9RHOB</name>
<reference evidence="11 12" key="1">
    <citation type="submission" date="2015-05" db="EMBL/GenBank/DDBJ databases">
        <authorList>
            <person name="Wang D.B."/>
            <person name="Wang M."/>
        </authorList>
    </citation>
    <scope>NUCLEOTIDE SEQUENCE [LARGE SCALE GENOMIC DNA]</scope>
    <source>
        <strain evidence="11 12">IMCC 12053</strain>
    </source>
</reference>
<evidence type="ECO:0000256" key="4">
    <source>
        <dbReference type="ARBA" id="ARBA00022679"/>
    </source>
</evidence>
<dbReference type="CDD" id="cd02021">
    <property type="entry name" value="GntK"/>
    <property type="match status" value="1"/>
</dbReference>
<dbReference type="EC" id="2.7.1.12" evidence="3 10"/>
<keyword evidence="5 10" id="KW-0547">Nucleotide-binding</keyword>
<comment type="similarity">
    <text evidence="2 10">Belongs to the gluconokinase GntK/GntV family.</text>
</comment>
<evidence type="ECO:0000256" key="2">
    <source>
        <dbReference type="ARBA" id="ARBA00008420"/>
    </source>
</evidence>
<proteinExistence type="inferred from homology"/>
<dbReference type="Pfam" id="PF13671">
    <property type="entry name" value="AAA_33"/>
    <property type="match status" value="1"/>
</dbReference>
<dbReference type="GO" id="GO:0005524">
    <property type="term" value="F:ATP binding"/>
    <property type="evidence" value="ECO:0007669"/>
    <property type="project" value="UniProtKB-KW"/>
</dbReference>
<evidence type="ECO:0000256" key="6">
    <source>
        <dbReference type="ARBA" id="ARBA00022777"/>
    </source>
</evidence>
<keyword evidence="12" id="KW-1185">Reference proteome</keyword>
<evidence type="ECO:0000256" key="1">
    <source>
        <dbReference type="ARBA" id="ARBA00004761"/>
    </source>
</evidence>
<evidence type="ECO:0000313" key="12">
    <source>
        <dbReference type="Proteomes" id="UP000064920"/>
    </source>
</evidence>
<evidence type="ECO:0000256" key="10">
    <source>
        <dbReference type="RuleBase" id="RU363066"/>
    </source>
</evidence>
<keyword evidence="7 10" id="KW-0067">ATP-binding</keyword>
<evidence type="ECO:0000256" key="9">
    <source>
        <dbReference type="ARBA" id="ARBA00048090"/>
    </source>
</evidence>
<dbReference type="Gene3D" id="3.40.50.300">
    <property type="entry name" value="P-loop containing nucleotide triphosphate hydrolases"/>
    <property type="match status" value="1"/>
</dbReference>
<dbReference type="STRING" id="1397108.IMCC12053_2366"/>
<dbReference type="OrthoDB" id="9795716at2"/>
<keyword evidence="4 10" id="KW-0808">Transferase</keyword>
<dbReference type="GO" id="GO:0046316">
    <property type="term" value="F:gluconokinase activity"/>
    <property type="evidence" value="ECO:0007669"/>
    <property type="project" value="UniProtKB-EC"/>
</dbReference>
<dbReference type="RefSeq" id="WP_062219205.1">
    <property type="nucleotide sequence ID" value="NZ_CP012023.1"/>
</dbReference>
<evidence type="ECO:0000256" key="8">
    <source>
        <dbReference type="ARBA" id="ARBA00023064"/>
    </source>
</evidence>
<evidence type="ECO:0000256" key="3">
    <source>
        <dbReference type="ARBA" id="ARBA00012054"/>
    </source>
</evidence>
<evidence type="ECO:0000256" key="7">
    <source>
        <dbReference type="ARBA" id="ARBA00022840"/>
    </source>
</evidence>
<comment type="catalytic activity">
    <reaction evidence="9 10">
        <text>D-gluconate + ATP = 6-phospho-D-gluconate + ADP + H(+)</text>
        <dbReference type="Rhea" id="RHEA:19433"/>
        <dbReference type="ChEBI" id="CHEBI:15378"/>
        <dbReference type="ChEBI" id="CHEBI:18391"/>
        <dbReference type="ChEBI" id="CHEBI:30616"/>
        <dbReference type="ChEBI" id="CHEBI:58759"/>
        <dbReference type="ChEBI" id="CHEBI:456216"/>
        <dbReference type="EC" id="2.7.1.12"/>
    </reaction>
</comment>
<dbReference type="GO" id="GO:0005737">
    <property type="term" value="C:cytoplasm"/>
    <property type="evidence" value="ECO:0007669"/>
    <property type="project" value="TreeGrafter"/>
</dbReference>
<dbReference type="FunFam" id="3.40.50.300:FF:000522">
    <property type="entry name" value="Gluconokinase"/>
    <property type="match status" value="1"/>
</dbReference>
<dbReference type="InterPro" id="IPR006001">
    <property type="entry name" value="Therm_gnt_kin"/>
</dbReference>
<dbReference type="GO" id="GO:0019521">
    <property type="term" value="P:D-gluconate metabolic process"/>
    <property type="evidence" value="ECO:0007669"/>
    <property type="project" value="UniProtKB-KW"/>
</dbReference>
<dbReference type="EMBL" id="CP012023">
    <property type="protein sequence ID" value="ALI56313.1"/>
    <property type="molecule type" value="Genomic_DNA"/>
</dbReference>
<gene>
    <name evidence="11" type="ORF">IMCC12053_2366</name>
</gene>
<protein>
    <recommendedName>
        <fullName evidence="3 10">Gluconokinase</fullName>
        <ecNumber evidence="3 10">2.7.1.12</ecNumber>
    </recommendedName>
</protein>
<dbReference type="InterPro" id="IPR027417">
    <property type="entry name" value="P-loop_NTPase"/>
</dbReference>
<dbReference type="PANTHER" id="PTHR43442">
    <property type="entry name" value="GLUCONOKINASE-RELATED"/>
    <property type="match status" value="1"/>
</dbReference>
<dbReference type="PATRIC" id="fig|1397108.4.peg.2422"/>
<accession>A0A0P0AD00</accession>
<dbReference type="SUPFAM" id="SSF52540">
    <property type="entry name" value="P-loop containing nucleoside triphosphate hydrolases"/>
    <property type="match status" value="1"/>
</dbReference>
<dbReference type="Proteomes" id="UP000064920">
    <property type="component" value="Chromosome"/>
</dbReference>
<comment type="pathway">
    <text evidence="1">Carbohydrate acid metabolism.</text>
</comment>
<dbReference type="PANTHER" id="PTHR43442:SF3">
    <property type="entry name" value="GLUCONOKINASE-RELATED"/>
    <property type="match status" value="1"/>
</dbReference>
<keyword evidence="8" id="KW-0311">Gluconate utilization</keyword>
<dbReference type="AlphaFoldDB" id="A0A0P0AD00"/>
<dbReference type="NCBIfam" id="TIGR01313">
    <property type="entry name" value="therm_gnt_kin"/>
    <property type="match status" value="1"/>
</dbReference>